<feature type="compositionally biased region" description="Polar residues" evidence="1">
    <location>
        <begin position="49"/>
        <end position="58"/>
    </location>
</feature>
<evidence type="ECO:0000256" key="1">
    <source>
        <dbReference type="SAM" id="MobiDB-lite"/>
    </source>
</evidence>
<organism evidence="3 4">
    <name type="scientific">Paenibacillus farraposensis</name>
    <dbReference type="NCBI Taxonomy" id="2807095"/>
    <lineage>
        <taxon>Bacteria</taxon>
        <taxon>Bacillati</taxon>
        <taxon>Bacillota</taxon>
        <taxon>Bacilli</taxon>
        <taxon>Bacillales</taxon>
        <taxon>Paenibacillaceae</taxon>
        <taxon>Paenibacillus</taxon>
    </lineage>
</organism>
<reference evidence="4" key="1">
    <citation type="journal article" date="2019" name="Int. J. Syst. Evol. Microbiol.">
        <title>The Global Catalogue of Microorganisms (GCM) 10K type strain sequencing project: providing services to taxonomists for standard genome sequencing and annotation.</title>
        <authorList>
            <consortium name="The Broad Institute Genomics Platform"/>
            <consortium name="The Broad Institute Genome Sequencing Center for Infectious Disease"/>
            <person name="Wu L."/>
            <person name="Ma J."/>
        </authorList>
    </citation>
    <scope>NUCLEOTIDE SEQUENCE [LARGE SCALE GENOMIC DNA]</scope>
    <source>
        <strain evidence="4">CCM 9147</strain>
    </source>
</reference>
<keyword evidence="4" id="KW-1185">Reference proteome</keyword>
<comment type="caution">
    <text evidence="3">The sequence shown here is derived from an EMBL/GenBank/DDBJ whole genome shotgun (WGS) entry which is preliminary data.</text>
</comment>
<feature type="chain" id="PRO_5047266112" evidence="2">
    <location>
        <begin position="28"/>
        <end position="1081"/>
    </location>
</feature>
<gene>
    <name evidence="3" type="ORF">ACFQ5D_18760</name>
</gene>
<evidence type="ECO:0000313" key="3">
    <source>
        <dbReference type="EMBL" id="MFD1463383.1"/>
    </source>
</evidence>
<feature type="region of interest" description="Disordered" evidence="1">
    <location>
        <begin position="33"/>
        <end position="58"/>
    </location>
</feature>
<feature type="signal peptide" evidence="2">
    <location>
        <begin position="1"/>
        <end position="27"/>
    </location>
</feature>
<evidence type="ECO:0000256" key="2">
    <source>
        <dbReference type="SAM" id="SignalP"/>
    </source>
</evidence>
<keyword evidence="2" id="KW-0732">Signal</keyword>
<dbReference type="EMBL" id="JBHTNZ010000032">
    <property type="protein sequence ID" value="MFD1463383.1"/>
    <property type="molecule type" value="Genomic_DNA"/>
</dbReference>
<proteinExistence type="predicted"/>
<dbReference type="RefSeq" id="WP_229524203.1">
    <property type="nucleotide sequence ID" value="NZ_JAFFQR010000063.1"/>
</dbReference>
<accession>A0ABW4DI10</accession>
<sequence length="1081" mass="117161">MLCKKVMVWFFAAILAFNALLCMPVAAGAEERDASDGIQQKQADMGQKEQGSSDGTYSFNPPTSATNSVYNALMVSLAATVEYTSIVIDPGETYEFENTDTISKSIYSNASKTKGILYDSVSYKADGDISMVHMDYGASPISVSGGGTAFVTNTGSTALTVKVTDVFAYTPSEYPALERVTVSKDESYRIVNDGWTARSIQHDGSNADNRRFDYAKYKEDGTLSASALNSIAHPTLGTGEELIITGSSANAVTFGFPYGKYSIESSGEPAYARVTLNQGESYQFINVGTRLDTVESDGTSKDKLDYVVYLANGTEASRGSGTSTKPQIAVDRYAVITQVTANPVTYGAPYRNFIARPVGGDAISRVELEVGKSYIFHNNGTLMNPIYNNSRKAGSLFDYAIYKPNGTVNSSGFNSQAGPMIPPSGYAIVTVIGPSPIIFDYTDDFSWEPSSDPAFLRVTLAKGESYAYTNISDHLRYIHSTAKSVKGRFDAVLYKADGTEQSRSNTGNPAFLVGEGKKAVVTVTTDTPITFGGIYRSFKASEEDGDALRETTLEPGDSYIFWNHDSQSNTLRRDKRSGNARFDSASYRGLRLLTSDHFNNTVDPEIVAGGEAIVTNVSDRSITFRYTSKIEAMLNAQAAFHRITLKRGESRKFINVSSIDKALDVISVSGMRWNYRNYRADGTVYSQASDTTQLPLVQAGGYAVVTTVSDMPVTYGAVLGIFDVEDAQAPTGSQVTIKQGETYVFHNTGAQASSLTTDAAHESRVYDYVVYGTDSGVDSKVDGAGMGASLAEISLGAGKTLVMTVTSPQAVTVHYSNDIKAEPGTEPALLKTTLSGGKQGGWINRGSEEAPVLTNAKIVGGTYQFTVTDQAGKVIREHKEATDREQQVSGKANIRLAVAAAAPAVTFGAPYRVFSVKNTEDSKLDELIELIAKQADFSVGQEGKYRFTPKEDGIYRFAVMEKTDYAAQQAIVSLYADPDFSNQLVTSTEQNQIYGWDYTVLEYEMKAGQTVYVKLTEKNSGTLQTVIKAAHMVLGKDTSYEYGKGNRLNKVIFPTGDQIKLFYDLNGNVISRVKKVFPFTV</sequence>
<evidence type="ECO:0000313" key="4">
    <source>
        <dbReference type="Proteomes" id="UP001597340"/>
    </source>
</evidence>
<dbReference type="Proteomes" id="UP001597340">
    <property type="component" value="Unassembled WGS sequence"/>
</dbReference>
<protein>
    <submittedName>
        <fullName evidence="3">Uncharacterized protein</fullName>
    </submittedName>
</protein>
<name>A0ABW4DI10_9BACL</name>